<dbReference type="Proteomes" id="UP000193944">
    <property type="component" value="Unassembled WGS sequence"/>
</dbReference>
<reference evidence="2 3" key="2">
    <citation type="submission" date="2016-08" db="EMBL/GenBank/DDBJ databases">
        <title>Pervasive Adenine N6-methylation of Active Genes in Fungi.</title>
        <authorList>
            <consortium name="DOE Joint Genome Institute"/>
            <person name="Mondo S.J."/>
            <person name="Dannebaum R.O."/>
            <person name="Kuo R.C."/>
            <person name="Labutti K."/>
            <person name="Haridas S."/>
            <person name="Kuo A."/>
            <person name="Salamov A."/>
            <person name="Ahrendt S.R."/>
            <person name="Lipzen A."/>
            <person name="Sullivan W."/>
            <person name="Andreopoulos W.B."/>
            <person name="Clum A."/>
            <person name="Lindquist E."/>
            <person name="Daum C."/>
            <person name="Ramamoorthy G.K."/>
            <person name="Gryganskyi A."/>
            <person name="Culley D."/>
            <person name="Magnuson J.K."/>
            <person name="James T.Y."/>
            <person name="O'Malley M.A."/>
            <person name="Stajich J.E."/>
            <person name="Spatafora J.W."/>
            <person name="Visel A."/>
            <person name="Grigoriev I.V."/>
        </authorList>
    </citation>
    <scope>NUCLEOTIDE SEQUENCE [LARGE SCALE GENOMIC DNA]</scope>
    <source>
        <strain evidence="2 3">S4</strain>
    </source>
</reference>
<dbReference type="AlphaFoldDB" id="A0A1Y1VR43"/>
<organism evidence="2 3">
    <name type="scientific">Anaeromyces robustus</name>
    <dbReference type="NCBI Taxonomy" id="1754192"/>
    <lineage>
        <taxon>Eukaryota</taxon>
        <taxon>Fungi</taxon>
        <taxon>Fungi incertae sedis</taxon>
        <taxon>Chytridiomycota</taxon>
        <taxon>Chytridiomycota incertae sedis</taxon>
        <taxon>Neocallimastigomycetes</taxon>
        <taxon>Neocallimastigales</taxon>
        <taxon>Neocallimastigaceae</taxon>
        <taxon>Anaeromyces</taxon>
    </lineage>
</organism>
<feature type="signal peptide" evidence="1">
    <location>
        <begin position="1"/>
        <end position="29"/>
    </location>
</feature>
<protein>
    <recommendedName>
        <fullName evidence="4">Secreted protein</fullName>
    </recommendedName>
</protein>
<accession>A0A1Y1VR43</accession>
<evidence type="ECO:0008006" key="4">
    <source>
        <dbReference type="Google" id="ProtNLM"/>
    </source>
</evidence>
<keyword evidence="3" id="KW-1185">Reference proteome</keyword>
<evidence type="ECO:0000313" key="3">
    <source>
        <dbReference type="Proteomes" id="UP000193944"/>
    </source>
</evidence>
<comment type="caution">
    <text evidence="2">The sequence shown here is derived from an EMBL/GenBank/DDBJ whole genome shotgun (WGS) entry which is preliminary data.</text>
</comment>
<reference evidence="2 3" key="1">
    <citation type="submission" date="2016-08" db="EMBL/GenBank/DDBJ databases">
        <title>A Parts List for Fungal Cellulosomes Revealed by Comparative Genomics.</title>
        <authorList>
            <consortium name="DOE Joint Genome Institute"/>
            <person name="Haitjema C.H."/>
            <person name="Gilmore S.P."/>
            <person name="Henske J.K."/>
            <person name="Solomon K.V."/>
            <person name="De Groot R."/>
            <person name="Kuo A."/>
            <person name="Mondo S.J."/>
            <person name="Salamov A.A."/>
            <person name="Labutti K."/>
            <person name="Zhao Z."/>
            <person name="Chiniquy J."/>
            <person name="Barry K."/>
            <person name="Brewer H.M."/>
            <person name="Purvine S.O."/>
            <person name="Wright A.T."/>
            <person name="Boxma B."/>
            <person name="Van Alen T."/>
            <person name="Hackstein J.H."/>
            <person name="Baker S.E."/>
            <person name="Grigoriev I.V."/>
            <person name="O'Malley M.A."/>
        </authorList>
    </citation>
    <scope>NUCLEOTIDE SEQUENCE [LARGE SCALE GENOMIC DNA]</scope>
    <source>
        <strain evidence="2 3">S4</strain>
    </source>
</reference>
<dbReference type="EMBL" id="MCFG01000623">
    <property type="protein sequence ID" value="ORX63506.1"/>
    <property type="molecule type" value="Genomic_DNA"/>
</dbReference>
<name>A0A1Y1VR43_9FUNG</name>
<evidence type="ECO:0000313" key="2">
    <source>
        <dbReference type="EMBL" id="ORX63506.1"/>
    </source>
</evidence>
<keyword evidence="1" id="KW-0732">Signal</keyword>
<evidence type="ECO:0000256" key="1">
    <source>
        <dbReference type="SAM" id="SignalP"/>
    </source>
</evidence>
<sequence>MFKNIIIKRNLKKMLALFLSCMVSGLVTDAKCVKACTGNNRSVPAGKCIQIDFDILWTGKFAQCGDSASLRAEARDGYRWVCNNDPKSSHKVCVF</sequence>
<feature type="chain" id="PRO_5013028092" description="Secreted protein" evidence="1">
    <location>
        <begin position="30"/>
        <end position="95"/>
    </location>
</feature>
<proteinExistence type="predicted"/>
<gene>
    <name evidence="2" type="ORF">BCR32DRAFT_298406</name>
</gene>